<evidence type="ECO:0000313" key="1">
    <source>
        <dbReference type="EMBL" id="MDO1444608.1"/>
    </source>
</evidence>
<keyword evidence="2" id="KW-1185">Reference proteome</keyword>
<dbReference type="EMBL" id="JAUKPO010000001">
    <property type="protein sequence ID" value="MDO1444608.1"/>
    <property type="molecule type" value="Genomic_DNA"/>
</dbReference>
<comment type="caution">
    <text evidence="1">The sequence shown here is derived from an EMBL/GenBank/DDBJ whole genome shotgun (WGS) entry which is preliminary data.</text>
</comment>
<proteinExistence type="predicted"/>
<dbReference type="Proteomes" id="UP001168528">
    <property type="component" value="Unassembled WGS sequence"/>
</dbReference>
<evidence type="ECO:0000313" key="2">
    <source>
        <dbReference type="Proteomes" id="UP001168528"/>
    </source>
</evidence>
<protein>
    <submittedName>
        <fullName evidence="1">IS66 family insertion sequence element accessory protein TnpB</fullName>
    </submittedName>
</protein>
<dbReference type="PANTHER" id="PTHR36455">
    <property type="match status" value="1"/>
</dbReference>
<name>A0ABT8QZX4_9BACT</name>
<accession>A0ABT8QZX4</accession>
<dbReference type="NCBIfam" id="NF033819">
    <property type="entry name" value="IS66_TnpB"/>
    <property type="match status" value="1"/>
</dbReference>
<dbReference type="PANTHER" id="PTHR36455:SF1">
    <property type="entry name" value="BLR8292 PROTEIN"/>
    <property type="match status" value="1"/>
</dbReference>
<sequence length="120" mass="13609">MFALTAAQRFFLYSEPVDMRKSFDALSGIVTGYMGKDALSGDVYIFIGKSRDKIKLLVWEKAGFVLYYKRLESGTFHLPKLQDGSLSYSELCLLIEGVEVEVTHRRKRYVGLQEKSATLA</sequence>
<reference evidence="1" key="1">
    <citation type="submission" date="2023-07" db="EMBL/GenBank/DDBJ databases">
        <title>The genome sequence of Rhodocytophaga aerolata KACC 12507.</title>
        <authorList>
            <person name="Zhang X."/>
        </authorList>
    </citation>
    <scope>NUCLEOTIDE SEQUENCE</scope>
    <source>
        <strain evidence="1">KACC 12507</strain>
    </source>
</reference>
<gene>
    <name evidence="1" type="primary">tnpB</name>
    <name evidence="1" type="ORF">Q0590_00015</name>
</gene>
<dbReference type="Pfam" id="PF05717">
    <property type="entry name" value="TnpB_IS66"/>
    <property type="match status" value="1"/>
</dbReference>
<dbReference type="RefSeq" id="WP_302035415.1">
    <property type="nucleotide sequence ID" value="NZ_JAUKPO010000001.1"/>
</dbReference>
<dbReference type="InterPro" id="IPR008878">
    <property type="entry name" value="Transposase_IS66_Orf2"/>
</dbReference>
<organism evidence="1 2">
    <name type="scientific">Rhodocytophaga aerolata</name>
    <dbReference type="NCBI Taxonomy" id="455078"/>
    <lineage>
        <taxon>Bacteria</taxon>
        <taxon>Pseudomonadati</taxon>
        <taxon>Bacteroidota</taxon>
        <taxon>Cytophagia</taxon>
        <taxon>Cytophagales</taxon>
        <taxon>Rhodocytophagaceae</taxon>
        <taxon>Rhodocytophaga</taxon>
    </lineage>
</organism>